<dbReference type="PANTHER" id="PTHR13060:SF0">
    <property type="entry name" value="PROTEIN ECDYSONELESS HOMOLOG"/>
    <property type="match status" value="1"/>
</dbReference>
<dbReference type="STRING" id="133381.A0A2T9ZJM6"/>
<name>A0A2T9ZJM6_9FUNG</name>
<dbReference type="OrthoDB" id="27237at2759"/>
<protein>
    <submittedName>
        <fullName evidence="2">Uncharacterized protein</fullName>
    </submittedName>
</protein>
<proteinExistence type="predicted"/>
<gene>
    <name evidence="2" type="ORF">BB560_000728</name>
</gene>
<sequence length="631" mass="71715">MFGDNLKFEENNVKYFIYSKNYADLGHSGTNSPTLDSQALVSQICGFINEKTRGFIWNQDDINLKIYPFVQGSYVFQGKTYFGDSIDDEWLIVWLMFEISLKFPGLAIRFPQRMNEMMHNAYCIVPRSIATLLKLDPQLISYSVQSFYTRDPVSLRHCQKMKKFPPKDLLKTLIKFNKAQYAKVMSQEFKAPAIFSLPDELDASYKASALGMKIACGFEMLYMNGSQFKNTIEKDLLASISSYVISIGKCGFFDSAGIRSSETFVNLDDSKLEFFSSLHELDDLEFESVFAVKSSLIIDEFFSRFDSGALCINFDPLLLPAEDSDKWMEVTSESLDQLFESTQRNMRNNNVFSHSLNNDDIYPEEFTSEERDAAGRLKQVVTNIESFFNTESSYKGAEYESEEFSDDFDDSADLDSKEIFFSKNEKQPFKTSLQEKYGEDVIESSDEDIDIDPNSVFDNISKLIGLDISNIGKSSDDGHDNDNDDAENSTSQEFIPTELGNKKIIDNELNQLKTPKGDKSPPNLSLVDQPKKSQLKRNEKAYLQPKGSTIPGENSKGDSKHLESTNREHISSYEEEDINSEIDFTDSEDIDVEIEENMIKNFMESFKSQQGTSGPAGTIFSQFSYNPPKNL</sequence>
<feature type="compositionally biased region" description="Basic and acidic residues" evidence="1">
    <location>
        <begin position="555"/>
        <end position="572"/>
    </location>
</feature>
<dbReference type="InterPro" id="IPR010770">
    <property type="entry name" value="Ecd"/>
</dbReference>
<evidence type="ECO:0000313" key="3">
    <source>
        <dbReference type="Proteomes" id="UP000245609"/>
    </source>
</evidence>
<dbReference type="EMBL" id="MBFS01000082">
    <property type="protein sequence ID" value="PVV04762.1"/>
    <property type="molecule type" value="Genomic_DNA"/>
</dbReference>
<reference evidence="2 3" key="1">
    <citation type="journal article" date="2018" name="MBio">
        <title>Comparative Genomics Reveals the Core Gene Toolbox for the Fungus-Insect Symbiosis.</title>
        <authorList>
            <person name="Wang Y."/>
            <person name="Stata M."/>
            <person name="Wang W."/>
            <person name="Stajich J.E."/>
            <person name="White M.M."/>
            <person name="Moncalvo J.M."/>
        </authorList>
    </citation>
    <scope>NUCLEOTIDE SEQUENCE [LARGE SCALE GENOMIC DNA]</scope>
    <source>
        <strain evidence="2 3">SC-DP-2</strain>
    </source>
</reference>
<feature type="region of interest" description="Disordered" evidence="1">
    <location>
        <begin position="473"/>
        <end position="588"/>
    </location>
</feature>
<organism evidence="2 3">
    <name type="scientific">Smittium megazygosporum</name>
    <dbReference type="NCBI Taxonomy" id="133381"/>
    <lineage>
        <taxon>Eukaryota</taxon>
        <taxon>Fungi</taxon>
        <taxon>Fungi incertae sedis</taxon>
        <taxon>Zoopagomycota</taxon>
        <taxon>Kickxellomycotina</taxon>
        <taxon>Harpellomycetes</taxon>
        <taxon>Harpellales</taxon>
        <taxon>Legeriomycetaceae</taxon>
        <taxon>Smittium</taxon>
    </lineage>
</organism>
<dbReference type="Proteomes" id="UP000245609">
    <property type="component" value="Unassembled WGS sequence"/>
</dbReference>
<dbReference type="Pfam" id="PF07093">
    <property type="entry name" value="SGT1"/>
    <property type="match status" value="2"/>
</dbReference>
<comment type="caution">
    <text evidence="2">The sequence shown here is derived from an EMBL/GenBank/DDBJ whole genome shotgun (WGS) entry which is preliminary data.</text>
</comment>
<evidence type="ECO:0000256" key="1">
    <source>
        <dbReference type="SAM" id="MobiDB-lite"/>
    </source>
</evidence>
<feature type="compositionally biased region" description="Acidic residues" evidence="1">
    <location>
        <begin position="573"/>
        <end position="588"/>
    </location>
</feature>
<dbReference type="AlphaFoldDB" id="A0A2T9ZJM6"/>
<evidence type="ECO:0000313" key="2">
    <source>
        <dbReference type="EMBL" id="PVV04762.1"/>
    </source>
</evidence>
<feature type="compositionally biased region" description="Polar residues" evidence="1">
    <location>
        <begin position="606"/>
        <end position="631"/>
    </location>
</feature>
<accession>A0A2T9ZJM6</accession>
<dbReference type="GO" id="GO:0005634">
    <property type="term" value="C:nucleus"/>
    <property type="evidence" value="ECO:0007669"/>
    <property type="project" value="TreeGrafter"/>
</dbReference>
<keyword evidence="3" id="KW-1185">Reference proteome</keyword>
<feature type="region of interest" description="Disordered" evidence="1">
    <location>
        <begin position="605"/>
        <end position="631"/>
    </location>
</feature>
<dbReference type="PANTHER" id="PTHR13060">
    <property type="entry name" value="SGT1 PROTEIN HSGT1 SUPPRESSOR OF GCR2"/>
    <property type="match status" value="1"/>
</dbReference>